<protein>
    <submittedName>
        <fullName evidence="2">Fatty acid desaturase</fullName>
    </submittedName>
</protein>
<dbReference type="Proteomes" id="UP000585681">
    <property type="component" value="Unassembled WGS sequence"/>
</dbReference>
<evidence type="ECO:0000313" key="2">
    <source>
        <dbReference type="EMBL" id="MBB4023047.1"/>
    </source>
</evidence>
<dbReference type="RefSeq" id="WP_054539317.1">
    <property type="nucleotide sequence ID" value="NZ_JACIEQ010000004.1"/>
</dbReference>
<evidence type="ECO:0000256" key="1">
    <source>
        <dbReference type="SAM" id="Phobius"/>
    </source>
</evidence>
<proteinExistence type="predicted"/>
<organism evidence="2 3">
    <name type="scientific">Actibacterium naphthalenivorans</name>
    <dbReference type="NCBI Taxonomy" id="1614693"/>
    <lineage>
        <taxon>Bacteria</taxon>
        <taxon>Pseudomonadati</taxon>
        <taxon>Pseudomonadota</taxon>
        <taxon>Alphaproteobacteria</taxon>
        <taxon>Rhodobacterales</taxon>
        <taxon>Roseobacteraceae</taxon>
        <taxon>Actibacterium</taxon>
    </lineage>
</organism>
<sequence>MHNDAPSERPDVATPLRALLGSGIAFTYFLVAAAVALWGLSFATWGVPGLYIPAVAAVPVVMVLLLWITRG</sequence>
<comment type="caution">
    <text evidence="2">The sequence shown here is derived from an EMBL/GenBank/DDBJ whole genome shotgun (WGS) entry which is preliminary data.</text>
</comment>
<dbReference type="EMBL" id="JACIEQ010000004">
    <property type="protein sequence ID" value="MBB4023047.1"/>
    <property type="molecule type" value="Genomic_DNA"/>
</dbReference>
<keyword evidence="1" id="KW-1133">Transmembrane helix</keyword>
<keyword evidence="1" id="KW-0812">Transmembrane</keyword>
<evidence type="ECO:0000313" key="3">
    <source>
        <dbReference type="Proteomes" id="UP000585681"/>
    </source>
</evidence>
<accession>A0A840CLZ4</accession>
<keyword evidence="3" id="KW-1185">Reference proteome</keyword>
<gene>
    <name evidence="2" type="ORF">GGR17_002869</name>
</gene>
<reference evidence="2" key="1">
    <citation type="submission" date="2020-08" db="EMBL/GenBank/DDBJ databases">
        <title>Genomic Encyclopedia of Type Strains, Phase IV (KMG-IV): sequencing the most valuable type-strain genomes for metagenomic binning, comparative biology and taxonomic classification.</title>
        <authorList>
            <person name="Goeker M."/>
        </authorList>
    </citation>
    <scope>NUCLEOTIDE SEQUENCE [LARGE SCALE GENOMIC DNA]</scope>
    <source>
        <strain evidence="2">DSM 105040</strain>
    </source>
</reference>
<feature type="transmembrane region" description="Helical" evidence="1">
    <location>
        <begin position="50"/>
        <end position="68"/>
    </location>
</feature>
<feature type="transmembrane region" description="Helical" evidence="1">
    <location>
        <begin position="18"/>
        <end position="38"/>
    </location>
</feature>
<name>A0A840CLZ4_9RHOB</name>
<keyword evidence="1" id="KW-0472">Membrane</keyword>
<dbReference type="AlphaFoldDB" id="A0A840CLZ4"/>